<dbReference type="SUPFAM" id="SSF56672">
    <property type="entry name" value="DNA/RNA polymerases"/>
    <property type="match status" value="1"/>
</dbReference>
<protein>
    <submittedName>
        <fullName evidence="1">Uncharacterized protein</fullName>
    </submittedName>
</protein>
<dbReference type="EMBL" id="JAJFAZ020000004">
    <property type="protein sequence ID" value="KAI5334232.1"/>
    <property type="molecule type" value="Genomic_DNA"/>
</dbReference>
<proteinExistence type="predicted"/>
<dbReference type="InterPro" id="IPR043502">
    <property type="entry name" value="DNA/RNA_pol_sf"/>
</dbReference>
<keyword evidence="2" id="KW-1185">Reference proteome</keyword>
<dbReference type="Gene3D" id="3.10.10.10">
    <property type="entry name" value="HIV Type 1 Reverse Transcriptase, subunit A, domain 1"/>
    <property type="match status" value="1"/>
</dbReference>
<evidence type="ECO:0000313" key="1">
    <source>
        <dbReference type="EMBL" id="KAI5334232.1"/>
    </source>
</evidence>
<name>A0AAD4W2E1_PRUDU</name>
<gene>
    <name evidence="1" type="ORF">L3X38_024365</name>
</gene>
<sequence>MPGISPDIISHRLSVNPAIRPVRQKRRAYDPERYEAMRAEVDRLSSIRFIREVDYPTWLANIVMVRSIRFGASIPLTPLSEKSSRILANTLKLLHIQLTSQPTLISHRIICLRFSF</sequence>
<reference evidence="1 2" key="1">
    <citation type="journal article" date="2022" name="G3 (Bethesda)">
        <title>Whole-genome sequence and methylome profiling of the almond [Prunus dulcis (Mill.) D.A. Webb] cultivar 'Nonpareil'.</title>
        <authorList>
            <person name="D'Amico-Willman K.M."/>
            <person name="Ouma W.Z."/>
            <person name="Meulia T."/>
            <person name="Sideli G.M."/>
            <person name="Gradziel T.M."/>
            <person name="Fresnedo-Ramirez J."/>
        </authorList>
    </citation>
    <scope>NUCLEOTIDE SEQUENCE [LARGE SCALE GENOMIC DNA]</scope>
    <source>
        <strain evidence="1">Clone GOH B32 T37-40</strain>
    </source>
</reference>
<dbReference type="Proteomes" id="UP001054821">
    <property type="component" value="Chromosome 4"/>
</dbReference>
<accession>A0AAD4W2E1</accession>
<organism evidence="1 2">
    <name type="scientific">Prunus dulcis</name>
    <name type="common">Almond</name>
    <name type="synonym">Amygdalus dulcis</name>
    <dbReference type="NCBI Taxonomy" id="3755"/>
    <lineage>
        <taxon>Eukaryota</taxon>
        <taxon>Viridiplantae</taxon>
        <taxon>Streptophyta</taxon>
        <taxon>Embryophyta</taxon>
        <taxon>Tracheophyta</taxon>
        <taxon>Spermatophyta</taxon>
        <taxon>Magnoliopsida</taxon>
        <taxon>eudicotyledons</taxon>
        <taxon>Gunneridae</taxon>
        <taxon>Pentapetalae</taxon>
        <taxon>rosids</taxon>
        <taxon>fabids</taxon>
        <taxon>Rosales</taxon>
        <taxon>Rosaceae</taxon>
        <taxon>Amygdaloideae</taxon>
        <taxon>Amygdaleae</taxon>
        <taxon>Prunus</taxon>
    </lineage>
</organism>
<comment type="caution">
    <text evidence="1">The sequence shown here is derived from an EMBL/GenBank/DDBJ whole genome shotgun (WGS) entry which is preliminary data.</text>
</comment>
<evidence type="ECO:0000313" key="2">
    <source>
        <dbReference type="Proteomes" id="UP001054821"/>
    </source>
</evidence>
<dbReference type="AlphaFoldDB" id="A0AAD4W2E1"/>